<dbReference type="PATRIC" id="fig|93466.3.peg.270"/>
<sequence>MPARNLLFVSLLIATLLIFPYTFGQFLKVGLLLGEPYAYWSSTKLSGIEYDIWRVIGVELNMNVEFYVLPFSVLDVSLAPKLGLDVIAGGIHMTDERKKVFKFTQPYINSGLAIVIRKDVKWDGDIEKITFGVKKGATGEKIVQDWVKSGKKIKYSTFVSNEEIVTNLLIKKIDGAFFDYINALYLSKKYGFQVHKDLIYSINIGAVVLNISLEKKLNDAISKLESVGTIKRILASYIGAF</sequence>
<reference evidence="4" key="2">
    <citation type="journal article" date="2020" name="mSystems">
        <title>Genome- and Community-Level Interaction Insights into Carbon Utilization and Element Cycling Functions of Hydrothermarchaeota in Hydrothermal Sediment.</title>
        <authorList>
            <person name="Zhou Z."/>
            <person name="Liu Y."/>
            <person name="Xu W."/>
            <person name="Pan J."/>
            <person name="Luo Z.H."/>
            <person name="Li M."/>
        </authorList>
    </citation>
    <scope>NUCLEOTIDE SEQUENCE [LARGE SCALE GENOMIC DNA]</scope>
    <source>
        <strain evidence="4">SpSt-604</strain>
    </source>
</reference>
<proteinExistence type="predicted"/>
<dbReference type="KEGG" id="fng:JM64_01165"/>
<dbReference type="SMART" id="SM00062">
    <property type="entry name" value="PBPb"/>
    <property type="match status" value="1"/>
</dbReference>
<dbReference type="EMBL" id="CP011393">
    <property type="protein sequence ID" value="ANE40777.1"/>
    <property type="molecule type" value="Genomic_DNA"/>
</dbReference>
<feature type="domain" description="Solute-binding protein family 3/N-terminal" evidence="2">
    <location>
        <begin position="26"/>
        <end position="241"/>
    </location>
</feature>
<dbReference type="Pfam" id="PF00497">
    <property type="entry name" value="SBP_bac_3"/>
    <property type="match status" value="1"/>
</dbReference>
<evidence type="ECO:0000313" key="5">
    <source>
        <dbReference type="Proteomes" id="UP000077096"/>
    </source>
</evidence>
<dbReference type="InterPro" id="IPR001638">
    <property type="entry name" value="Solute-binding_3/MltF_N"/>
</dbReference>
<evidence type="ECO:0000259" key="2">
    <source>
        <dbReference type="SMART" id="SM00062"/>
    </source>
</evidence>
<keyword evidence="1" id="KW-0732">Signal</keyword>
<name>A0A172T1A1_FERPE</name>
<gene>
    <name evidence="4" type="ORF">ENT72_08905</name>
    <name evidence="3" type="ORF">JM64_01165</name>
</gene>
<reference evidence="3 5" key="1">
    <citation type="submission" date="2014-08" db="EMBL/GenBank/DDBJ databases">
        <title>Fervidobacterium pennivorans DYC genome.</title>
        <authorList>
            <person name="Wushke S."/>
        </authorList>
    </citation>
    <scope>NUCLEOTIDE SEQUENCE [LARGE SCALE GENOMIC DNA]</scope>
    <source>
        <strain evidence="3 5">DYC</strain>
    </source>
</reference>
<dbReference type="PANTHER" id="PTHR35936">
    <property type="entry name" value="MEMBRANE-BOUND LYTIC MUREIN TRANSGLYCOSYLASE F"/>
    <property type="match status" value="1"/>
</dbReference>
<dbReference type="EMBL" id="DSZT01000287">
    <property type="protein sequence ID" value="HGU43000.1"/>
    <property type="molecule type" value="Genomic_DNA"/>
</dbReference>
<dbReference type="Proteomes" id="UP000077096">
    <property type="component" value="Chromosome"/>
</dbReference>
<evidence type="ECO:0000313" key="3">
    <source>
        <dbReference type="EMBL" id="ANE40777.1"/>
    </source>
</evidence>
<dbReference type="SUPFAM" id="SSF53850">
    <property type="entry name" value="Periplasmic binding protein-like II"/>
    <property type="match status" value="1"/>
</dbReference>
<organism evidence="3 5">
    <name type="scientific">Fervidobacterium pennivorans</name>
    <dbReference type="NCBI Taxonomy" id="93466"/>
    <lineage>
        <taxon>Bacteria</taxon>
        <taxon>Thermotogati</taxon>
        <taxon>Thermotogota</taxon>
        <taxon>Thermotogae</taxon>
        <taxon>Thermotogales</taxon>
        <taxon>Fervidobacteriaceae</taxon>
        <taxon>Fervidobacterium</taxon>
    </lineage>
</organism>
<protein>
    <submittedName>
        <fullName evidence="3">ABC transporter substrate-binding protein</fullName>
    </submittedName>
    <submittedName>
        <fullName evidence="4">Transporter substrate-binding domain-containing protein</fullName>
    </submittedName>
</protein>
<dbReference type="AlphaFoldDB" id="A0A172T1A1"/>
<accession>A0A172T1A1</accession>
<dbReference type="Gene3D" id="3.40.190.10">
    <property type="entry name" value="Periplasmic binding protein-like II"/>
    <property type="match status" value="2"/>
</dbReference>
<dbReference type="PANTHER" id="PTHR35936:SF19">
    <property type="entry name" value="AMINO-ACID-BINDING PROTEIN YXEM-RELATED"/>
    <property type="match status" value="1"/>
</dbReference>
<evidence type="ECO:0000256" key="1">
    <source>
        <dbReference type="ARBA" id="ARBA00022729"/>
    </source>
</evidence>
<dbReference type="OrthoDB" id="9768183at2"/>
<evidence type="ECO:0000313" key="4">
    <source>
        <dbReference type="EMBL" id="HGU43000.1"/>
    </source>
</evidence>